<dbReference type="AlphaFoldDB" id="A0A9X9M6J5"/>
<reference evidence="1 2" key="1">
    <citation type="submission" date="2018-10" db="EMBL/GenBank/DDBJ databases">
        <authorList>
            <person name="Ekblom R."/>
            <person name="Jareborg N."/>
        </authorList>
    </citation>
    <scope>NUCLEOTIDE SEQUENCE [LARGE SCALE GENOMIC DNA]</scope>
    <source>
        <tissue evidence="1">Muscle</tissue>
    </source>
</reference>
<keyword evidence="2" id="KW-1185">Reference proteome</keyword>
<comment type="caution">
    <text evidence="1">The sequence shown here is derived from an EMBL/GenBank/DDBJ whole genome shotgun (WGS) entry which is preliminary data.</text>
</comment>
<organism evidence="1 2">
    <name type="scientific">Gulo gulo</name>
    <name type="common">Wolverine</name>
    <name type="synonym">Gluton</name>
    <dbReference type="NCBI Taxonomy" id="48420"/>
    <lineage>
        <taxon>Eukaryota</taxon>
        <taxon>Metazoa</taxon>
        <taxon>Chordata</taxon>
        <taxon>Craniata</taxon>
        <taxon>Vertebrata</taxon>
        <taxon>Euteleostomi</taxon>
        <taxon>Mammalia</taxon>
        <taxon>Eutheria</taxon>
        <taxon>Laurasiatheria</taxon>
        <taxon>Carnivora</taxon>
        <taxon>Caniformia</taxon>
        <taxon>Musteloidea</taxon>
        <taxon>Mustelidae</taxon>
        <taxon>Guloninae</taxon>
        <taxon>Gulo</taxon>
    </lineage>
</organism>
<evidence type="ECO:0000313" key="1">
    <source>
        <dbReference type="EMBL" id="VCX37869.1"/>
    </source>
</evidence>
<accession>A0A9X9M6J5</accession>
<sequence>MQLSLITVELQPVKKSLLGFQVPLGCQPQAAAAKSREPLI</sequence>
<dbReference type="EMBL" id="CYRY02043458">
    <property type="protein sequence ID" value="VCX37869.1"/>
    <property type="molecule type" value="Genomic_DNA"/>
</dbReference>
<name>A0A9X9M6J5_GULGU</name>
<dbReference type="Proteomes" id="UP000269945">
    <property type="component" value="Unassembled WGS sequence"/>
</dbReference>
<proteinExistence type="predicted"/>
<evidence type="ECO:0000313" key="2">
    <source>
        <dbReference type="Proteomes" id="UP000269945"/>
    </source>
</evidence>
<protein>
    <submittedName>
        <fullName evidence="1">Uncharacterized protein</fullName>
    </submittedName>
</protein>
<gene>
    <name evidence="1" type="ORF">BN2614_LOCUS1</name>
</gene>